<dbReference type="InterPro" id="IPR002347">
    <property type="entry name" value="SDR_fam"/>
</dbReference>
<gene>
    <name evidence="5" type="ORF">LX83_001612</name>
</gene>
<keyword evidence="2" id="KW-0560">Oxidoreductase</keyword>
<evidence type="ECO:0000256" key="3">
    <source>
        <dbReference type="ARBA" id="ARBA00023027"/>
    </source>
</evidence>
<evidence type="ECO:0000259" key="4">
    <source>
        <dbReference type="SMART" id="SM00822"/>
    </source>
</evidence>
<dbReference type="FunFam" id="3.40.50.720:FF:000084">
    <property type="entry name" value="Short-chain dehydrogenase reductase"/>
    <property type="match status" value="1"/>
</dbReference>
<dbReference type="PANTHER" id="PTHR24321">
    <property type="entry name" value="DEHYDROGENASES, SHORT CHAIN"/>
    <property type="match status" value="1"/>
</dbReference>
<dbReference type="PRINTS" id="PR00080">
    <property type="entry name" value="SDRFAMILY"/>
</dbReference>
<dbReference type="InterPro" id="IPR020904">
    <property type="entry name" value="Sc_DH/Rdtase_CS"/>
</dbReference>
<evidence type="ECO:0000313" key="6">
    <source>
        <dbReference type="Proteomes" id="UP001206128"/>
    </source>
</evidence>
<keyword evidence="3" id="KW-0520">NAD</keyword>
<accession>A0AAE3GCK1</accession>
<dbReference type="CDD" id="cd05233">
    <property type="entry name" value="SDR_c"/>
    <property type="match status" value="1"/>
</dbReference>
<dbReference type="PANTHER" id="PTHR24321:SF8">
    <property type="entry name" value="ESTRADIOL 17-BETA-DEHYDROGENASE 8-RELATED"/>
    <property type="match status" value="1"/>
</dbReference>
<dbReference type="PRINTS" id="PR00081">
    <property type="entry name" value="GDHRDH"/>
</dbReference>
<dbReference type="SUPFAM" id="SSF51735">
    <property type="entry name" value="NAD(P)-binding Rossmann-fold domains"/>
    <property type="match status" value="1"/>
</dbReference>
<comment type="similarity">
    <text evidence="1">Belongs to the short-chain dehydrogenases/reductases (SDR) family.</text>
</comment>
<feature type="domain" description="Ketoreductase" evidence="4">
    <location>
        <begin position="23"/>
        <end position="192"/>
    </location>
</feature>
<name>A0AAE3GCK1_9PSEU</name>
<comment type="caution">
    <text evidence="5">The sequence shown here is derived from an EMBL/GenBank/DDBJ whole genome shotgun (WGS) entry which is preliminary data.</text>
</comment>
<reference evidence="5" key="1">
    <citation type="submission" date="2022-06" db="EMBL/GenBank/DDBJ databases">
        <title>Genomic Encyclopedia of Archaeal and Bacterial Type Strains, Phase II (KMG-II): from individual species to whole genera.</title>
        <authorList>
            <person name="Goeker M."/>
        </authorList>
    </citation>
    <scope>NUCLEOTIDE SEQUENCE</scope>
    <source>
        <strain evidence="5">DSM 43935</strain>
    </source>
</reference>
<dbReference type="InterPro" id="IPR057326">
    <property type="entry name" value="KR_dom"/>
</dbReference>
<dbReference type="Gene3D" id="3.40.50.720">
    <property type="entry name" value="NAD(P)-binding Rossmann-like Domain"/>
    <property type="match status" value="1"/>
</dbReference>
<sequence>MTATGETAASTPGAASARDFAGLVALVTGGASGIGHTTAALLAARGASVACLDVNADRVSAPLVGITCDVTDDASVRAAVAAVVERFGRLDIVVNNAGIGAQGDVAANDDAEWARVLDVNVVGMARVTRAALPHLRRSPAAAVVNTCSIAAWAGLPQRALYSASKGAVYALTLAMAADHVREGIRVNAVAPGTVDTPWVGRLLDAADDPAAERAALEARQPLGRLVAADEVAAAIAYLASPAAASTTGTVLGVDGGMHGLRIRPR</sequence>
<dbReference type="Proteomes" id="UP001206128">
    <property type="component" value="Unassembled WGS sequence"/>
</dbReference>
<dbReference type="Pfam" id="PF13561">
    <property type="entry name" value="adh_short_C2"/>
    <property type="match status" value="1"/>
</dbReference>
<dbReference type="RefSeq" id="WP_253768847.1">
    <property type="nucleotide sequence ID" value="NZ_JAMTCK010000003.1"/>
</dbReference>
<proteinExistence type="inferred from homology"/>
<dbReference type="GO" id="GO:0016491">
    <property type="term" value="F:oxidoreductase activity"/>
    <property type="evidence" value="ECO:0007669"/>
    <property type="project" value="UniProtKB-KW"/>
</dbReference>
<dbReference type="AlphaFoldDB" id="A0AAE3GCK1"/>
<evidence type="ECO:0000313" key="5">
    <source>
        <dbReference type="EMBL" id="MCP2164772.1"/>
    </source>
</evidence>
<keyword evidence="6" id="KW-1185">Reference proteome</keyword>
<dbReference type="SMART" id="SM00822">
    <property type="entry name" value="PKS_KR"/>
    <property type="match status" value="1"/>
</dbReference>
<dbReference type="InterPro" id="IPR036291">
    <property type="entry name" value="NAD(P)-bd_dom_sf"/>
</dbReference>
<evidence type="ECO:0000256" key="1">
    <source>
        <dbReference type="ARBA" id="ARBA00006484"/>
    </source>
</evidence>
<protein>
    <submittedName>
        <fullName evidence="5">NAD(P)-dependent dehydrogenase, short-chain alcohol dehydrogenase family</fullName>
    </submittedName>
</protein>
<dbReference type="EMBL" id="JAMTCK010000003">
    <property type="protein sequence ID" value="MCP2164772.1"/>
    <property type="molecule type" value="Genomic_DNA"/>
</dbReference>
<organism evidence="5 6">
    <name type="scientific">Goodfellowiella coeruleoviolacea</name>
    <dbReference type="NCBI Taxonomy" id="334858"/>
    <lineage>
        <taxon>Bacteria</taxon>
        <taxon>Bacillati</taxon>
        <taxon>Actinomycetota</taxon>
        <taxon>Actinomycetes</taxon>
        <taxon>Pseudonocardiales</taxon>
        <taxon>Pseudonocardiaceae</taxon>
        <taxon>Goodfellowiella</taxon>
    </lineage>
</organism>
<dbReference type="PROSITE" id="PS00061">
    <property type="entry name" value="ADH_SHORT"/>
    <property type="match status" value="1"/>
</dbReference>
<evidence type="ECO:0000256" key="2">
    <source>
        <dbReference type="ARBA" id="ARBA00023002"/>
    </source>
</evidence>